<feature type="transmembrane region" description="Helical" evidence="7">
    <location>
        <begin position="64"/>
        <end position="87"/>
    </location>
</feature>
<evidence type="ECO:0000313" key="8">
    <source>
        <dbReference type="EMBL" id="KAG0654312.1"/>
    </source>
</evidence>
<evidence type="ECO:0000256" key="5">
    <source>
        <dbReference type="ARBA" id="ARBA00023329"/>
    </source>
</evidence>
<evidence type="ECO:0000256" key="1">
    <source>
        <dbReference type="ARBA" id="ARBA00022692"/>
    </source>
</evidence>
<name>A0A9P7B1K7_RHOMI</name>
<evidence type="ECO:0000256" key="3">
    <source>
        <dbReference type="ARBA" id="ARBA00022989"/>
    </source>
</evidence>
<reference evidence="8 9" key="1">
    <citation type="submission" date="2020-11" db="EMBL/GenBank/DDBJ databases">
        <title>Kefir isolates.</title>
        <authorList>
            <person name="Marcisauskas S."/>
            <person name="Kim Y."/>
            <person name="Blasche S."/>
        </authorList>
    </citation>
    <scope>NUCLEOTIDE SEQUENCE [LARGE SCALE GENOMIC DNA]</scope>
    <source>
        <strain evidence="8 9">KR</strain>
    </source>
</reference>
<dbReference type="OrthoDB" id="160405at2759"/>
<keyword evidence="4 7" id="KW-0472">Membrane</keyword>
<organism evidence="8 9">
    <name type="scientific">Rhodotorula mucilaginosa</name>
    <name type="common">Yeast</name>
    <name type="synonym">Rhodotorula rubra</name>
    <dbReference type="NCBI Taxonomy" id="5537"/>
    <lineage>
        <taxon>Eukaryota</taxon>
        <taxon>Fungi</taxon>
        <taxon>Dikarya</taxon>
        <taxon>Basidiomycota</taxon>
        <taxon>Pucciniomycotina</taxon>
        <taxon>Microbotryomycetes</taxon>
        <taxon>Sporidiobolales</taxon>
        <taxon>Sporidiobolaceae</taxon>
        <taxon>Rhodotorula</taxon>
    </lineage>
</organism>
<evidence type="ECO:0000256" key="7">
    <source>
        <dbReference type="SAM" id="Phobius"/>
    </source>
</evidence>
<keyword evidence="1 7" id="KW-0812">Transmembrane</keyword>
<keyword evidence="5" id="KW-0968">Cytoplasmic vesicle</keyword>
<feature type="region of interest" description="Disordered" evidence="6">
    <location>
        <begin position="126"/>
        <end position="152"/>
    </location>
</feature>
<gene>
    <name evidence="8" type="primary">VMA21</name>
    <name evidence="8" type="ORF">C6P46_001803</name>
</gene>
<keyword evidence="3 7" id="KW-1133">Transmembrane helix</keyword>
<evidence type="ECO:0000313" key="9">
    <source>
        <dbReference type="Proteomes" id="UP000777482"/>
    </source>
</evidence>
<evidence type="ECO:0000256" key="4">
    <source>
        <dbReference type="ARBA" id="ARBA00023136"/>
    </source>
</evidence>
<feature type="transmembrane region" description="Helical" evidence="7">
    <location>
        <begin position="35"/>
        <end position="52"/>
    </location>
</feature>
<dbReference type="InterPro" id="IPR019013">
    <property type="entry name" value="Vma21"/>
</dbReference>
<dbReference type="PANTHER" id="PTHR31792">
    <property type="entry name" value="VACUOLAR ATPASE ASSEMBLY INTEGRAL MEMBRANE PROTEIN VMA21"/>
    <property type="match status" value="1"/>
</dbReference>
<dbReference type="GO" id="GO:0070072">
    <property type="term" value="P:vacuolar proton-transporting V-type ATPase complex assembly"/>
    <property type="evidence" value="ECO:0007669"/>
    <property type="project" value="InterPro"/>
</dbReference>
<evidence type="ECO:0000256" key="6">
    <source>
        <dbReference type="SAM" id="MobiDB-lite"/>
    </source>
</evidence>
<dbReference type="AlphaFoldDB" id="A0A9P7B1K7"/>
<dbReference type="GO" id="GO:0005789">
    <property type="term" value="C:endoplasmic reticulum membrane"/>
    <property type="evidence" value="ECO:0007669"/>
    <property type="project" value="TreeGrafter"/>
</dbReference>
<sequence length="152" mass="16517">MFGRGVPLPRVPDHLRAAEASPEGHADLSGVVTKLAIFTVAMVLMPIGTYYLTRDYLFAPATTLTYPAICAVTVANLVLVTFIWVAFREDMADSERDDRQLRQREREKEALVAAAKENVDIASASSTGVLQGATGGDKTDSGTTTSRSRRRE</sequence>
<dbReference type="PANTHER" id="PTHR31792:SF3">
    <property type="entry name" value="VACUOLAR ATPASE ASSEMBLY INTEGRAL MEMBRANE PROTEIN VMA21"/>
    <property type="match status" value="1"/>
</dbReference>
<proteinExistence type="predicted"/>
<accession>A0A9P7B1K7</accession>
<dbReference type="Pfam" id="PF09446">
    <property type="entry name" value="VMA21"/>
    <property type="match status" value="1"/>
</dbReference>
<evidence type="ECO:0000256" key="2">
    <source>
        <dbReference type="ARBA" id="ARBA00022824"/>
    </source>
</evidence>
<comment type="caution">
    <text evidence="8">The sequence shown here is derived from an EMBL/GenBank/DDBJ whole genome shotgun (WGS) entry which is preliminary data.</text>
</comment>
<protein>
    <submittedName>
        <fullName evidence="8">Vacuolar ATPase assembly integral membrane protein vma21</fullName>
    </submittedName>
</protein>
<dbReference type="Proteomes" id="UP000777482">
    <property type="component" value="Unassembled WGS sequence"/>
</dbReference>
<dbReference type="EMBL" id="PUHQ01000153">
    <property type="protein sequence ID" value="KAG0654312.1"/>
    <property type="molecule type" value="Genomic_DNA"/>
</dbReference>
<keyword evidence="2" id="KW-0256">Endoplasmic reticulum</keyword>
<keyword evidence="9" id="KW-1185">Reference proteome</keyword>
<dbReference type="GO" id="GO:0031410">
    <property type="term" value="C:cytoplasmic vesicle"/>
    <property type="evidence" value="ECO:0007669"/>
    <property type="project" value="UniProtKB-KW"/>
</dbReference>